<dbReference type="PATRIC" id="fig|224013.5.peg.5291"/>
<name>A0A0M4STZ4_9NOSO</name>
<dbReference type="KEGG" id="npz:ACX27_22060"/>
<dbReference type="RefSeq" id="WP_062295578.1">
    <property type="nucleotide sequence ID" value="NZ_CP012036.1"/>
</dbReference>
<proteinExistence type="predicted"/>
<dbReference type="OrthoDB" id="489865at2"/>
<dbReference type="Proteomes" id="UP000062645">
    <property type="component" value="Chromosome"/>
</dbReference>
<dbReference type="AlphaFoldDB" id="A0A0M4STZ4"/>
<organism evidence="1 2">
    <name type="scientific">Nostoc piscinale CENA21</name>
    <dbReference type="NCBI Taxonomy" id="224013"/>
    <lineage>
        <taxon>Bacteria</taxon>
        <taxon>Bacillati</taxon>
        <taxon>Cyanobacteriota</taxon>
        <taxon>Cyanophyceae</taxon>
        <taxon>Nostocales</taxon>
        <taxon>Nostocaceae</taxon>
        <taxon>Nostoc</taxon>
    </lineage>
</organism>
<sequence>MDAIEDSSTLWTLLSRPGWEIKPNPVKHLLKIKAPDYQEALILYTNYRKFLATWAASLNCTCALIGIQGMRGAAFKILAATPASQQKLYEDLIFASLQKSVRLESNGLAGSDGYARRRHRYFEDNIYESPGFYIAETFLYPELRPIVDEVFSNPEKKLALTRMSDNFQLIVSASAARAMSSDSQDVVRRRTTDFWHARDYQIFIQKFKQDGSTGFEITYQATTNLPKTNPLAVWAQFTTSYRFFEIDIGGYREVYRLGEGKDITPISRPKVVS</sequence>
<evidence type="ECO:0000313" key="1">
    <source>
        <dbReference type="EMBL" id="ALF54902.1"/>
    </source>
</evidence>
<gene>
    <name evidence="1" type="ORF">ACX27_22060</name>
</gene>
<reference evidence="2" key="1">
    <citation type="submission" date="2015-07" db="EMBL/GenBank/DDBJ databases">
        <title>Genome Of Nitrogen-Fixing Cyanobacterium Nostoc piscinale CENA21 From Solimoes/Amazon River Floodplain Sediments And Comparative Genomics To Uncover Biosynthetic Natural Products Potential.</title>
        <authorList>
            <person name="Leao T.F."/>
            <person name="Leao P.N."/>
            <person name="Guimaraes P.I."/>
            <person name="de Melo A.G.C."/>
            <person name="Ramos R.T.J."/>
            <person name="Silva A."/>
            <person name="Fiore M.F."/>
            <person name="Schneider M.P.C."/>
        </authorList>
    </citation>
    <scope>NUCLEOTIDE SEQUENCE [LARGE SCALE GENOMIC DNA]</scope>
    <source>
        <strain evidence="2">CENA21</strain>
    </source>
</reference>
<accession>A0A0M4STZ4</accession>
<keyword evidence="2" id="KW-1185">Reference proteome</keyword>
<protein>
    <submittedName>
        <fullName evidence="1">Uncharacterized protein</fullName>
    </submittedName>
</protein>
<dbReference type="EMBL" id="CP012036">
    <property type="protein sequence ID" value="ALF54902.1"/>
    <property type="molecule type" value="Genomic_DNA"/>
</dbReference>
<reference evidence="1 2" key="2">
    <citation type="journal article" date="2016" name="Genome Announc.">
        <title>Draft Genome Sequence of the N2-Fixing Cyanobacterium Nostoc piscinale CENA21, Isolated from the Brazilian Amazon Floodplain.</title>
        <authorList>
            <person name="Leao T."/>
            <person name="Guimaraes P.I."/>
            <person name="de Melo A.G."/>
            <person name="Ramos R.T."/>
            <person name="Leao P.N."/>
            <person name="Silva A."/>
            <person name="Fiore M.F."/>
            <person name="Schneider M.P."/>
        </authorList>
    </citation>
    <scope>NUCLEOTIDE SEQUENCE [LARGE SCALE GENOMIC DNA]</scope>
    <source>
        <strain evidence="1 2">CENA21</strain>
    </source>
</reference>
<evidence type="ECO:0000313" key="2">
    <source>
        <dbReference type="Proteomes" id="UP000062645"/>
    </source>
</evidence>